<evidence type="ECO:0000313" key="9">
    <source>
        <dbReference type="Proteomes" id="UP000194012"/>
    </source>
</evidence>
<feature type="domain" description="Release factor glutamine methyltransferase N-terminal" evidence="7">
    <location>
        <begin position="20"/>
        <end position="84"/>
    </location>
</feature>
<dbReference type="GO" id="GO:0102559">
    <property type="term" value="F:peptide chain release factor N(5)-glutamine methyltransferase activity"/>
    <property type="evidence" value="ECO:0007669"/>
    <property type="project" value="UniProtKB-EC"/>
</dbReference>
<keyword evidence="1 5" id="KW-0489">Methyltransferase</keyword>
<name>A0A1X6Z8P3_9RHOB</name>
<dbReference type="PANTHER" id="PTHR18895">
    <property type="entry name" value="HEMK METHYLTRANSFERASE"/>
    <property type="match status" value="1"/>
</dbReference>
<dbReference type="InterPro" id="IPR019874">
    <property type="entry name" value="RF_methyltr_PrmC"/>
</dbReference>
<evidence type="ECO:0000259" key="7">
    <source>
        <dbReference type="Pfam" id="PF17827"/>
    </source>
</evidence>
<feature type="binding site" evidence="5">
    <location>
        <begin position="191"/>
        <end position="194"/>
    </location>
    <ligand>
        <name>substrate</name>
    </ligand>
</feature>
<dbReference type="InterPro" id="IPR050320">
    <property type="entry name" value="N5-glutamine_MTase"/>
</dbReference>
<evidence type="ECO:0000256" key="1">
    <source>
        <dbReference type="ARBA" id="ARBA00022603"/>
    </source>
</evidence>
<dbReference type="InterPro" id="IPR004556">
    <property type="entry name" value="HemK-like"/>
</dbReference>
<dbReference type="GO" id="GO:0032259">
    <property type="term" value="P:methylation"/>
    <property type="evidence" value="ECO:0007669"/>
    <property type="project" value="UniProtKB-KW"/>
</dbReference>
<keyword evidence="3 5" id="KW-0949">S-adenosyl-L-methionine</keyword>
<accession>A0A1X6Z8P3</accession>
<dbReference type="SUPFAM" id="SSF53335">
    <property type="entry name" value="S-adenosyl-L-methionine-dependent methyltransferases"/>
    <property type="match status" value="1"/>
</dbReference>
<keyword evidence="2 5" id="KW-0808">Transferase</keyword>
<reference evidence="9" key="1">
    <citation type="submission" date="2017-03" db="EMBL/GenBank/DDBJ databases">
        <authorList>
            <person name="Rodrigo-Torres L."/>
            <person name="Arahal R.D."/>
            <person name="Lucena T."/>
        </authorList>
    </citation>
    <scope>NUCLEOTIDE SEQUENCE [LARGE SCALE GENOMIC DNA]</scope>
    <source>
        <strain evidence="9">CECT 8370</strain>
    </source>
</reference>
<dbReference type="InterPro" id="IPR007848">
    <property type="entry name" value="Small_mtfrase_dom"/>
</dbReference>
<dbReference type="CDD" id="cd02440">
    <property type="entry name" value="AdoMet_MTases"/>
    <property type="match status" value="1"/>
</dbReference>
<evidence type="ECO:0000259" key="6">
    <source>
        <dbReference type="Pfam" id="PF05175"/>
    </source>
</evidence>
<dbReference type="InterPro" id="IPR040758">
    <property type="entry name" value="PrmC_N"/>
</dbReference>
<feature type="binding site" evidence="5">
    <location>
        <position position="148"/>
    </location>
    <ligand>
        <name>S-adenosyl-L-methionine</name>
        <dbReference type="ChEBI" id="CHEBI:59789"/>
    </ligand>
</feature>
<dbReference type="NCBIfam" id="TIGR03534">
    <property type="entry name" value="RF_mod_PrmC"/>
    <property type="match status" value="1"/>
</dbReference>
<feature type="binding site" evidence="5">
    <location>
        <begin position="125"/>
        <end position="129"/>
    </location>
    <ligand>
        <name>S-adenosyl-L-methionine</name>
        <dbReference type="ChEBI" id="CHEBI:59789"/>
    </ligand>
</feature>
<protein>
    <recommendedName>
        <fullName evidence="5">Release factor glutamine methyltransferase</fullName>
        <shortName evidence="5">RF MTase</shortName>
        <ecNumber evidence="5">2.1.1.297</ecNumber>
    </recommendedName>
    <alternativeName>
        <fullName evidence="5">N5-glutamine methyltransferase PrmC</fullName>
    </alternativeName>
    <alternativeName>
        <fullName evidence="5">Protein-(glutamine-N5) MTase PrmC</fullName>
    </alternativeName>
    <alternativeName>
        <fullName evidence="5">Protein-glutamine N-methyltransferase PrmC</fullName>
    </alternativeName>
</protein>
<dbReference type="Gene3D" id="3.40.50.150">
    <property type="entry name" value="Vaccinia Virus protein VP39"/>
    <property type="match status" value="1"/>
</dbReference>
<dbReference type="AlphaFoldDB" id="A0A1X6Z8P3"/>
<keyword evidence="9" id="KW-1185">Reference proteome</keyword>
<evidence type="ECO:0000313" key="8">
    <source>
        <dbReference type="EMBL" id="SLN43739.1"/>
    </source>
</evidence>
<comment type="similarity">
    <text evidence="5">Belongs to the protein N5-glutamine methyltransferase family. PrmC subfamily.</text>
</comment>
<dbReference type="RefSeq" id="WP_245827288.1">
    <property type="nucleotide sequence ID" value="NZ_FWFJ01000015.1"/>
</dbReference>
<dbReference type="HAMAP" id="MF_02126">
    <property type="entry name" value="RF_methyltr_PrmC"/>
    <property type="match status" value="1"/>
</dbReference>
<dbReference type="InterPro" id="IPR029063">
    <property type="entry name" value="SAM-dependent_MTases_sf"/>
</dbReference>
<feature type="binding site" evidence="5">
    <location>
        <position position="191"/>
    </location>
    <ligand>
        <name>S-adenosyl-L-methionine</name>
        <dbReference type="ChEBI" id="CHEBI:59789"/>
    </ligand>
</feature>
<dbReference type="InterPro" id="IPR002052">
    <property type="entry name" value="DNA_methylase_N6_adenine_CS"/>
</dbReference>
<dbReference type="PANTHER" id="PTHR18895:SF74">
    <property type="entry name" value="MTRF1L RELEASE FACTOR GLUTAMINE METHYLTRANSFERASE"/>
    <property type="match status" value="1"/>
</dbReference>
<proteinExistence type="inferred from homology"/>
<dbReference type="Gene3D" id="1.10.8.10">
    <property type="entry name" value="DNA helicase RuvA subunit, C-terminal domain"/>
    <property type="match status" value="1"/>
</dbReference>
<dbReference type="PROSITE" id="PS00092">
    <property type="entry name" value="N6_MTASE"/>
    <property type="match status" value="1"/>
</dbReference>
<dbReference type="Pfam" id="PF05175">
    <property type="entry name" value="MTS"/>
    <property type="match status" value="1"/>
</dbReference>
<evidence type="ECO:0000256" key="3">
    <source>
        <dbReference type="ARBA" id="ARBA00022691"/>
    </source>
</evidence>
<evidence type="ECO:0000256" key="5">
    <source>
        <dbReference type="HAMAP-Rule" id="MF_02126"/>
    </source>
</evidence>
<comment type="function">
    <text evidence="5">Methylates the class 1 translation termination release factors RF1/PrfA and RF2/PrfB on the glutamine residue of the universally conserved GGQ motif.</text>
</comment>
<dbReference type="NCBIfam" id="TIGR00536">
    <property type="entry name" value="hemK_fam"/>
    <property type="match status" value="1"/>
</dbReference>
<evidence type="ECO:0000256" key="4">
    <source>
        <dbReference type="ARBA" id="ARBA00048391"/>
    </source>
</evidence>
<comment type="catalytic activity">
    <reaction evidence="4 5">
        <text>L-glutaminyl-[peptide chain release factor] + S-adenosyl-L-methionine = N(5)-methyl-L-glutaminyl-[peptide chain release factor] + S-adenosyl-L-homocysteine + H(+)</text>
        <dbReference type="Rhea" id="RHEA:42896"/>
        <dbReference type="Rhea" id="RHEA-COMP:10271"/>
        <dbReference type="Rhea" id="RHEA-COMP:10272"/>
        <dbReference type="ChEBI" id="CHEBI:15378"/>
        <dbReference type="ChEBI" id="CHEBI:30011"/>
        <dbReference type="ChEBI" id="CHEBI:57856"/>
        <dbReference type="ChEBI" id="CHEBI:59789"/>
        <dbReference type="ChEBI" id="CHEBI:61891"/>
        <dbReference type="EC" id="2.1.1.297"/>
    </reaction>
</comment>
<dbReference type="Pfam" id="PF17827">
    <property type="entry name" value="PrmC_N"/>
    <property type="match status" value="1"/>
</dbReference>
<organism evidence="8 9">
    <name type="scientific">Roseovarius gaetbuli</name>
    <dbReference type="NCBI Taxonomy" id="1356575"/>
    <lineage>
        <taxon>Bacteria</taxon>
        <taxon>Pseudomonadati</taxon>
        <taxon>Pseudomonadota</taxon>
        <taxon>Alphaproteobacteria</taxon>
        <taxon>Rhodobacterales</taxon>
        <taxon>Roseobacteraceae</taxon>
        <taxon>Roseovarius</taxon>
    </lineage>
</organism>
<feature type="binding site" evidence="5">
    <location>
        <position position="177"/>
    </location>
    <ligand>
        <name>S-adenosyl-L-methionine</name>
        <dbReference type="ChEBI" id="CHEBI:59789"/>
    </ligand>
</feature>
<evidence type="ECO:0000256" key="2">
    <source>
        <dbReference type="ARBA" id="ARBA00022679"/>
    </source>
</evidence>
<feature type="domain" description="Methyltransferase small" evidence="6">
    <location>
        <begin position="106"/>
        <end position="196"/>
    </location>
</feature>
<dbReference type="EMBL" id="FWFJ01000015">
    <property type="protein sequence ID" value="SLN43739.1"/>
    <property type="molecule type" value="Genomic_DNA"/>
</dbReference>
<dbReference type="GO" id="GO:0003676">
    <property type="term" value="F:nucleic acid binding"/>
    <property type="evidence" value="ECO:0007669"/>
    <property type="project" value="InterPro"/>
</dbReference>
<sequence length="286" mass="30590">MTAPHEAASAGQALALALGLGRDRLGDVDDPMRDARLLLAYAAGRERADLNCLEVEDFTPEMMTAYLALIDQRAAGRPVSKILGYRDFWNHRFAVTEDVLDPRPDTEALVEAALARPFERVLDLGTGSGCILLSLLAERPQASGMGTDISEAALRVARQNAGALGVLARASFAISDWFATVTGSFDLVLSNPPYIALAEMPGLAREVREHDPRMALTDEGDGLAAYRAITAQAGQYLRPGGRILLEIGPTQGPEVAQLLSDAGFDGVEILPDLDGRDRVVGGIWPI</sequence>
<gene>
    <name evidence="5 8" type="primary">prmC</name>
    <name evidence="8" type="ORF">ROG8370_01858</name>
</gene>
<dbReference type="Proteomes" id="UP000194012">
    <property type="component" value="Unassembled WGS sequence"/>
</dbReference>
<dbReference type="EC" id="2.1.1.297" evidence="5"/>